<sequence length="454" mass="52603">MPTKTEVINRLVEMQSDLINTKNLLNNKDTMAAWDKLTILVKNKKKDQLKSGFENLENLIHRDFKVPPWKLPLHRKRYASGKEFILSAVEPNQEGVQKKQVENRTGASSAQPPLTADKKKKDTPKQGTKVTHEIRHESRPYSACGSHQDNHETKLHHLQQENEKIEKQLKDAQAKLRKAESDKEYLVEREQNHPLKKRYEEMEKQLKDTQERLSQSQTDKEYWMDRMSKLTGDKLTRDNPDIADLSDPKRPHKLGEKYSQLYDDEWTDAMEKLTETKETEISERRGIDILIDILRKSHESCIKLADDQMKKLQKAVIPESKMEQNGVMNCPIEVQRSLKDAQKQASSRSLPAVQEFVRAELASLKEQYGALPVDKLTSFVDKCTEICWGMVMQSPRMEFLFPDEGQGKRFDKDKFKEFTRSGDILDFLVWPAMVIQKQGSLLVKGSVQPMARKT</sequence>
<dbReference type="OrthoDB" id="6125526at2759"/>
<evidence type="ECO:0000256" key="8">
    <source>
        <dbReference type="ARBA" id="ARBA00023054"/>
    </source>
</evidence>
<evidence type="ECO:0000259" key="14">
    <source>
        <dbReference type="Pfam" id="PF16026"/>
    </source>
</evidence>
<dbReference type="Pfam" id="PF16026">
    <property type="entry name" value="MIEAP"/>
    <property type="match status" value="1"/>
</dbReference>
<evidence type="ECO:0000313" key="16">
    <source>
        <dbReference type="Proteomes" id="UP000242188"/>
    </source>
</evidence>
<gene>
    <name evidence="15" type="ORF">KP79_PYT12461</name>
</gene>
<feature type="region of interest" description="Disordered" evidence="13">
    <location>
        <begin position="232"/>
        <end position="254"/>
    </location>
</feature>
<evidence type="ECO:0000256" key="3">
    <source>
        <dbReference type="ARBA" id="ARBA00004496"/>
    </source>
</evidence>
<dbReference type="PANTHER" id="PTHR21771:SF0">
    <property type="entry name" value="MITOCHONDRIA-EATING PROTEIN"/>
    <property type="match status" value="1"/>
</dbReference>
<evidence type="ECO:0000256" key="4">
    <source>
        <dbReference type="ARBA" id="ARBA00008233"/>
    </source>
</evidence>
<evidence type="ECO:0000256" key="13">
    <source>
        <dbReference type="SAM" id="MobiDB-lite"/>
    </source>
</evidence>
<evidence type="ECO:0000256" key="7">
    <source>
        <dbReference type="ARBA" id="ARBA00022787"/>
    </source>
</evidence>
<feature type="domain" description="Mitochondria-eating protein C-terminal" evidence="14">
    <location>
        <begin position="250"/>
        <end position="448"/>
    </location>
</feature>
<dbReference type="PANTHER" id="PTHR21771">
    <property type="entry name" value="MITOCHONDRIA-EATING PROTEIN-RELATED"/>
    <property type="match status" value="1"/>
</dbReference>
<evidence type="ECO:0000256" key="2">
    <source>
        <dbReference type="ARBA" id="ARBA00004305"/>
    </source>
</evidence>
<keyword evidence="16" id="KW-1185">Reference proteome</keyword>
<comment type="subcellular location">
    <subcellularLocation>
        <location evidence="3">Cytoplasm</location>
    </subcellularLocation>
    <subcellularLocation>
        <location evidence="2">Mitochondrion matrix</location>
    </subcellularLocation>
    <subcellularLocation>
        <location evidence="1">Mitochondrion outer membrane</location>
    </subcellularLocation>
</comment>
<keyword evidence="11" id="KW-0472">Membrane</keyword>
<evidence type="ECO:0000256" key="5">
    <source>
        <dbReference type="ARBA" id="ARBA00019863"/>
    </source>
</evidence>
<dbReference type="AlphaFoldDB" id="A0A210QJM8"/>
<accession>A0A210QJM8</accession>
<keyword evidence="10" id="KW-0496">Mitochondrion</keyword>
<dbReference type="GO" id="GO:0005741">
    <property type="term" value="C:mitochondrial outer membrane"/>
    <property type="evidence" value="ECO:0007669"/>
    <property type="project" value="UniProtKB-SubCell"/>
</dbReference>
<evidence type="ECO:0000256" key="12">
    <source>
        <dbReference type="ARBA" id="ARBA00032687"/>
    </source>
</evidence>
<dbReference type="InterPro" id="IPR026169">
    <property type="entry name" value="MIEAP"/>
</dbReference>
<evidence type="ECO:0000256" key="6">
    <source>
        <dbReference type="ARBA" id="ARBA00022490"/>
    </source>
</evidence>
<dbReference type="Proteomes" id="UP000242188">
    <property type="component" value="Unassembled WGS sequence"/>
</dbReference>
<keyword evidence="6" id="KW-0963">Cytoplasm</keyword>
<evidence type="ECO:0000256" key="11">
    <source>
        <dbReference type="ARBA" id="ARBA00023136"/>
    </source>
</evidence>
<protein>
    <recommendedName>
        <fullName evidence="5">Mitochondria-eating protein</fullName>
    </recommendedName>
    <alternativeName>
        <fullName evidence="12">Spermatogenesis-associated protein 18</fullName>
    </alternativeName>
</protein>
<keyword evidence="9" id="KW-0446">Lipid-binding</keyword>
<evidence type="ECO:0000256" key="9">
    <source>
        <dbReference type="ARBA" id="ARBA00023121"/>
    </source>
</evidence>
<keyword evidence="8" id="KW-0175">Coiled coil</keyword>
<dbReference type="GO" id="GO:0035695">
    <property type="term" value="P:mitophagy by internal vacuole formation"/>
    <property type="evidence" value="ECO:0007669"/>
    <property type="project" value="TreeGrafter"/>
</dbReference>
<feature type="region of interest" description="Disordered" evidence="13">
    <location>
        <begin position="91"/>
        <end position="149"/>
    </location>
</feature>
<evidence type="ECO:0000256" key="10">
    <source>
        <dbReference type="ARBA" id="ARBA00023128"/>
    </source>
</evidence>
<comment type="similarity">
    <text evidence="4">Belongs to the MIEAP family.</text>
</comment>
<keyword evidence="7" id="KW-1000">Mitochondrion outer membrane</keyword>
<dbReference type="GO" id="GO:0005759">
    <property type="term" value="C:mitochondrial matrix"/>
    <property type="evidence" value="ECO:0007669"/>
    <property type="project" value="UniProtKB-SubCell"/>
</dbReference>
<name>A0A210QJM8_MIZYE</name>
<evidence type="ECO:0000313" key="15">
    <source>
        <dbReference type="EMBL" id="OWF48929.1"/>
    </source>
</evidence>
<proteinExistence type="inferred from homology"/>
<dbReference type="InterPro" id="IPR031981">
    <property type="entry name" value="MIEAP_C"/>
</dbReference>
<dbReference type="GO" id="GO:0035694">
    <property type="term" value="P:mitochondrial protein catabolic process"/>
    <property type="evidence" value="ECO:0007669"/>
    <property type="project" value="InterPro"/>
</dbReference>
<dbReference type="EMBL" id="NEDP02003345">
    <property type="protein sequence ID" value="OWF48929.1"/>
    <property type="molecule type" value="Genomic_DNA"/>
</dbReference>
<comment type="caution">
    <text evidence="15">The sequence shown here is derived from an EMBL/GenBank/DDBJ whole genome shotgun (WGS) entry which is preliminary data.</text>
</comment>
<dbReference type="GO" id="GO:0008289">
    <property type="term" value="F:lipid binding"/>
    <property type="evidence" value="ECO:0007669"/>
    <property type="project" value="UniProtKB-KW"/>
</dbReference>
<feature type="compositionally biased region" description="Basic and acidic residues" evidence="13">
    <location>
        <begin position="116"/>
        <end position="139"/>
    </location>
</feature>
<organism evidence="15 16">
    <name type="scientific">Mizuhopecten yessoensis</name>
    <name type="common">Japanese scallop</name>
    <name type="synonym">Patinopecten yessoensis</name>
    <dbReference type="NCBI Taxonomy" id="6573"/>
    <lineage>
        <taxon>Eukaryota</taxon>
        <taxon>Metazoa</taxon>
        <taxon>Spiralia</taxon>
        <taxon>Lophotrochozoa</taxon>
        <taxon>Mollusca</taxon>
        <taxon>Bivalvia</taxon>
        <taxon>Autobranchia</taxon>
        <taxon>Pteriomorphia</taxon>
        <taxon>Pectinida</taxon>
        <taxon>Pectinoidea</taxon>
        <taxon>Pectinidae</taxon>
        <taxon>Mizuhopecten</taxon>
    </lineage>
</organism>
<reference evidence="15 16" key="1">
    <citation type="journal article" date="2017" name="Nat. Ecol. Evol.">
        <title>Scallop genome provides insights into evolution of bilaterian karyotype and development.</title>
        <authorList>
            <person name="Wang S."/>
            <person name="Zhang J."/>
            <person name="Jiao W."/>
            <person name="Li J."/>
            <person name="Xun X."/>
            <person name="Sun Y."/>
            <person name="Guo X."/>
            <person name="Huan P."/>
            <person name="Dong B."/>
            <person name="Zhang L."/>
            <person name="Hu X."/>
            <person name="Sun X."/>
            <person name="Wang J."/>
            <person name="Zhao C."/>
            <person name="Wang Y."/>
            <person name="Wang D."/>
            <person name="Huang X."/>
            <person name="Wang R."/>
            <person name="Lv J."/>
            <person name="Li Y."/>
            <person name="Zhang Z."/>
            <person name="Liu B."/>
            <person name="Lu W."/>
            <person name="Hui Y."/>
            <person name="Liang J."/>
            <person name="Zhou Z."/>
            <person name="Hou R."/>
            <person name="Li X."/>
            <person name="Liu Y."/>
            <person name="Li H."/>
            <person name="Ning X."/>
            <person name="Lin Y."/>
            <person name="Zhao L."/>
            <person name="Xing Q."/>
            <person name="Dou J."/>
            <person name="Li Y."/>
            <person name="Mao J."/>
            <person name="Guo H."/>
            <person name="Dou H."/>
            <person name="Li T."/>
            <person name="Mu C."/>
            <person name="Jiang W."/>
            <person name="Fu Q."/>
            <person name="Fu X."/>
            <person name="Miao Y."/>
            <person name="Liu J."/>
            <person name="Yu Q."/>
            <person name="Li R."/>
            <person name="Liao H."/>
            <person name="Li X."/>
            <person name="Kong Y."/>
            <person name="Jiang Z."/>
            <person name="Chourrout D."/>
            <person name="Li R."/>
            <person name="Bao Z."/>
        </authorList>
    </citation>
    <scope>NUCLEOTIDE SEQUENCE [LARGE SCALE GENOMIC DNA]</scope>
    <source>
        <strain evidence="15 16">PY_sf001</strain>
    </source>
</reference>
<evidence type="ECO:0000256" key="1">
    <source>
        <dbReference type="ARBA" id="ARBA00004294"/>
    </source>
</evidence>